<evidence type="ECO:0000256" key="6">
    <source>
        <dbReference type="SAM" id="Phobius"/>
    </source>
</evidence>
<feature type="transmembrane region" description="Helical" evidence="6">
    <location>
        <begin position="167"/>
        <end position="190"/>
    </location>
</feature>
<dbReference type="Proteomes" id="UP000610960">
    <property type="component" value="Unassembled WGS sequence"/>
</dbReference>
<dbReference type="Pfam" id="PF02653">
    <property type="entry name" value="BPD_transp_2"/>
    <property type="match status" value="1"/>
</dbReference>
<gene>
    <name evidence="7" type="ORF">GCM10007981_11020</name>
</gene>
<reference evidence="7" key="1">
    <citation type="journal article" date="2014" name="Int. J. Syst. Evol. Microbiol.">
        <title>Complete genome sequence of Corynebacterium casei LMG S-19264T (=DSM 44701T), isolated from a smear-ripened cheese.</title>
        <authorList>
            <consortium name="US DOE Joint Genome Institute (JGI-PGF)"/>
            <person name="Walter F."/>
            <person name="Albersmeier A."/>
            <person name="Kalinowski J."/>
            <person name="Ruckert C."/>
        </authorList>
    </citation>
    <scope>NUCLEOTIDE SEQUENCE</scope>
    <source>
        <strain evidence="7">JCM 10088</strain>
    </source>
</reference>
<evidence type="ECO:0000256" key="3">
    <source>
        <dbReference type="ARBA" id="ARBA00022692"/>
    </source>
</evidence>
<comment type="subcellular location">
    <subcellularLocation>
        <location evidence="1">Cell membrane</location>
        <topology evidence="1">Multi-pass membrane protein</topology>
    </subcellularLocation>
</comment>
<keyword evidence="4 6" id="KW-1133">Transmembrane helix</keyword>
<dbReference type="GO" id="GO:0005886">
    <property type="term" value="C:plasma membrane"/>
    <property type="evidence" value="ECO:0007669"/>
    <property type="project" value="UniProtKB-SubCell"/>
</dbReference>
<evidence type="ECO:0000256" key="2">
    <source>
        <dbReference type="ARBA" id="ARBA00022475"/>
    </source>
</evidence>
<protein>
    <submittedName>
        <fullName evidence="7">Sugar ABC transporter permease</fullName>
    </submittedName>
</protein>
<dbReference type="OrthoDB" id="30958at2157"/>
<reference evidence="7" key="2">
    <citation type="submission" date="2020-09" db="EMBL/GenBank/DDBJ databases">
        <authorList>
            <person name="Sun Q."/>
            <person name="Ohkuma M."/>
        </authorList>
    </citation>
    <scope>NUCLEOTIDE SEQUENCE</scope>
    <source>
        <strain evidence="7">JCM 10088</strain>
    </source>
</reference>
<accession>A0A830GTL8</accession>
<evidence type="ECO:0000256" key="1">
    <source>
        <dbReference type="ARBA" id="ARBA00004651"/>
    </source>
</evidence>
<dbReference type="AlphaFoldDB" id="A0A830GTL8"/>
<name>A0A830GTL8_9CREN</name>
<comment type="caution">
    <text evidence="7">The sequence shown here is derived from an EMBL/GenBank/DDBJ whole genome shotgun (WGS) entry which is preliminary data.</text>
</comment>
<evidence type="ECO:0000256" key="4">
    <source>
        <dbReference type="ARBA" id="ARBA00022989"/>
    </source>
</evidence>
<keyword evidence="2" id="KW-1003">Cell membrane</keyword>
<feature type="transmembrane region" description="Helical" evidence="6">
    <location>
        <begin position="136"/>
        <end position="155"/>
    </location>
</feature>
<feature type="transmembrane region" description="Helical" evidence="6">
    <location>
        <begin position="277"/>
        <end position="294"/>
    </location>
</feature>
<proteinExistence type="predicted"/>
<feature type="transmembrane region" description="Helical" evidence="6">
    <location>
        <begin position="300"/>
        <end position="317"/>
    </location>
</feature>
<feature type="transmembrane region" description="Helical" evidence="6">
    <location>
        <begin position="102"/>
        <end position="124"/>
    </location>
</feature>
<feature type="transmembrane region" description="Helical" evidence="6">
    <location>
        <begin position="222"/>
        <end position="241"/>
    </location>
</feature>
<keyword evidence="5 6" id="KW-0472">Membrane</keyword>
<feature type="transmembrane region" description="Helical" evidence="6">
    <location>
        <begin position="75"/>
        <end position="96"/>
    </location>
</feature>
<keyword evidence="3 6" id="KW-0812">Transmembrane</keyword>
<feature type="transmembrane region" description="Helical" evidence="6">
    <location>
        <begin position="253"/>
        <end position="270"/>
    </location>
</feature>
<dbReference type="InterPro" id="IPR001851">
    <property type="entry name" value="ABC_transp_permease"/>
</dbReference>
<dbReference type="GO" id="GO:0022857">
    <property type="term" value="F:transmembrane transporter activity"/>
    <property type="evidence" value="ECO:0007669"/>
    <property type="project" value="InterPro"/>
</dbReference>
<sequence>MVERTDIRKKTSAFLKLHREVITAIIFALLIAIFYAINPLLMTLSSWASIMITASEYGIVSIFITLLLIGGEFDLSVGSVFVLGGMSFGILINSGYNPYLSLIISLAVSTVVGLANGLITVYLNVPSFITTLGTSYALEGLLLIVTGGFPISIVLKSVPFWTILSGNIFHGINAWTIWFIAITAISYMLLEHTRFGNHIFATGGSVRSAYAVGVNVKMVKMILFMLSALAAGFMGILSLTYFTSMSVDEGQTLPLLTLAVAVIGGTPLTGGIGKMQGTFLASLIIGLIYVGLVLAKVPSYWYITFVGIILIVVAVINQKAIGAKLIPT</sequence>
<dbReference type="EMBL" id="BMNL01000002">
    <property type="protein sequence ID" value="GGP20936.1"/>
    <property type="molecule type" value="Genomic_DNA"/>
</dbReference>
<dbReference type="PANTHER" id="PTHR32196">
    <property type="entry name" value="ABC TRANSPORTER PERMEASE PROTEIN YPHD-RELATED-RELATED"/>
    <property type="match status" value="1"/>
</dbReference>
<evidence type="ECO:0000256" key="5">
    <source>
        <dbReference type="ARBA" id="ARBA00023136"/>
    </source>
</evidence>
<feature type="transmembrane region" description="Helical" evidence="6">
    <location>
        <begin position="21"/>
        <end position="41"/>
    </location>
</feature>
<organism evidence="7 8">
    <name type="scientific">Thermocladium modestius</name>
    <dbReference type="NCBI Taxonomy" id="62609"/>
    <lineage>
        <taxon>Archaea</taxon>
        <taxon>Thermoproteota</taxon>
        <taxon>Thermoprotei</taxon>
        <taxon>Thermoproteales</taxon>
        <taxon>Thermoproteaceae</taxon>
        <taxon>Thermocladium</taxon>
    </lineage>
</organism>
<feature type="transmembrane region" description="Helical" evidence="6">
    <location>
        <begin position="47"/>
        <end position="68"/>
    </location>
</feature>
<dbReference type="CDD" id="cd06579">
    <property type="entry name" value="TM_PBP1_transp_AraH_like"/>
    <property type="match status" value="1"/>
</dbReference>
<evidence type="ECO:0000313" key="7">
    <source>
        <dbReference type="EMBL" id="GGP20936.1"/>
    </source>
</evidence>
<keyword evidence="8" id="KW-1185">Reference proteome</keyword>
<evidence type="ECO:0000313" key="8">
    <source>
        <dbReference type="Proteomes" id="UP000610960"/>
    </source>
</evidence>
<dbReference type="RefSeq" id="WP_188596407.1">
    <property type="nucleotide sequence ID" value="NZ_BMNL01000002.1"/>
</dbReference>